<gene>
    <name evidence="1" type="ORF">VA603_04190</name>
</gene>
<reference evidence="1 2" key="1">
    <citation type="submission" date="2023-12" db="EMBL/GenBank/DDBJ databases">
        <title>Stenotrophomonas guangdongensis sp. nov., isolated from wilted pepper plants (Capsicum annuum).</title>
        <authorList>
            <person name="Qiu M."/>
            <person name="Li Y."/>
            <person name="Liu Q."/>
            <person name="Zhang X."/>
            <person name="Huang Y."/>
            <person name="Guo R."/>
            <person name="Hu M."/>
            <person name="Zhou J."/>
            <person name="Zhou X."/>
        </authorList>
    </citation>
    <scope>NUCLEOTIDE SEQUENCE [LARGE SCALE GENOMIC DNA]</scope>
    <source>
        <strain evidence="1 2">MH1</strain>
    </source>
</reference>
<dbReference type="RefSeq" id="WP_323437997.1">
    <property type="nucleotide sequence ID" value="NZ_JAYFUH010000061.1"/>
</dbReference>
<evidence type="ECO:0000313" key="2">
    <source>
        <dbReference type="Proteomes" id="UP001301653"/>
    </source>
</evidence>
<comment type="caution">
    <text evidence="1">The sequence shown here is derived from an EMBL/GenBank/DDBJ whole genome shotgun (WGS) entry which is preliminary data.</text>
</comment>
<protein>
    <submittedName>
        <fullName evidence="1">Uncharacterized protein</fullName>
    </submittedName>
</protein>
<organism evidence="1 2">
    <name type="scientific">Stenotrophomonas capsici</name>
    <dbReference type="NCBI Taxonomy" id="3110230"/>
    <lineage>
        <taxon>Bacteria</taxon>
        <taxon>Pseudomonadati</taxon>
        <taxon>Pseudomonadota</taxon>
        <taxon>Gammaproteobacteria</taxon>
        <taxon>Lysobacterales</taxon>
        <taxon>Lysobacteraceae</taxon>
        <taxon>Stenotrophomonas</taxon>
    </lineage>
</organism>
<dbReference type="Proteomes" id="UP001301653">
    <property type="component" value="Unassembled WGS sequence"/>
</dbReference>
<dbReference type="EMBL" id="JAYFUH010000061">
    <property type="protein sequence ID" value="MEA5666734.1"/>
    <property type="molecule type" value="Genomic_DNA"/>
</dbReference>
<keyword evidence="2" id="KW-1185">Reference proteome</keyword>
<name>A0ABU5V1Y9_9GAMM</name>
<proteinExistence type="predicted"/>
<evidence type="ECO:0000313" key="1">
    <source>
        <dbReference type="EMBL" id="MEA5666734.1"/>
    </source>
</evidence>
<sequence>MYQAGHARPDVDYWDVNWMASDRFLAVCRHFNIGVDAIPLDVVLANGAAPGTQYFYLCWSAWASVIDLQRSRCTLERDLTTGDVLHQKYFPAVPVLN</sequence>
<accession>A0ABU5V1Y9</accession>